<protein>
    <submittedName>
        <fullName evidence="4">DUF1311 domain-containing protein</fullName>
    </submittedName>
</protein>
<dbReference type="Gene3D" id="1.20.1270.180">
    <property type="match status" value="1"/>
</dbReference>
<proteinExistence type="predicted"/>
<evidence type="ECO:0000256" key="1">
    <source>
        <dbReference type="SAM" id="MobiDB-lite"/>
    </source>
</evidence>
<accession>A0A973WLM6</accession>
<comment type="caution">
    <text evidence="4">The sequence shown here is derived from an EMBL/GenBank/DDBJ whole genome shotgun (WGS) entry which is preliminary data.</text>
</comment>
<evidence type="ECO:0000313" key="4">
    <source>
        <dbReference type="EMBL" id="NVL05606.1"/>
    </source>
</evidence>
<feature type="signal peptide" evidence="2">
    <location>
        <begin position="1"/>
        <end position="23"/>
    </location>
</feature>
<name>A0A973WLM6_9BRAD</name>
<feature type="chain" id="PRO_5036938579" evidence="2">
    <location>
        <begin position="24"/>
        <end position="512"/>
    </location>
</feature>
<dbReference type="InterPro" id="IPR009739">
    <property type="entry name" value="LprI-like_N"/>
</dbReference>
<dbReference type="Pfam" id="PF07007">
    <property type="entry name" value="LprI"/>
    <property type="match status" value="1"/>
</dbReference>
<feature type="region of interest" description="Disordered" evidence="1">
    <location>
        <begin position="489"/>
        <end position="512"/>
    </location>
</feature>
<evidence type="ECO:0000259" key="3">
    <source>
        <dbReference type="Pfam" id="PF07007"/>
    </source>
</evidence>
<dbReference type="EMBL" id="JABWSX010000001">
    <property type="protein sequence ID" value="NVL05606.1"/>
    <property type="molecule type" value="Genomic_DNA"/>
</dbReference>
<organism evidence="4">
    <name type="scientific">Bradyrhizobium quebecense</name>
    <dbReference type="NCBI Taxonomy" id="2748629"/>
    <lineage>
        <taxon>Bacteria</taxon>
        <taxon>Pseudomonadati</taxon>
        <taxon>Pseudomonadota</taxon>
        <taxon>Alphaproteobacteria</taxon>
        <taxon>Hyphomicrobiales</taxon>
        <taxon>Nitrobacteraceae</taxon>
        <taxon>Bradyrhizobium</taxon>
    </lineage>
</organism>
<dbReference type="RefSeq" id="WP_176529596.1">
    <property type="nucleotide sequence ID" value="NZ_CP088022.1"/>
</dbReference>
<sequence>MPCSPRLAAAVAAISVLAPGASAAMDDFLRASSSARTAIRLCGDSGDDRIKTADCRKAGYDKLVAQIDKAFDAALPKLPANVRPLLKRDQAWFNEMIIDAADVLADTDEDELKASFAAALRRRAVALEGIASGRPGLSGNWVNAFGHLTLTPTEGGAYRLAADLRGDYGGDRRRTCKLTADLKPSGTAWLSGPVLIEAETAPDKPKTNMATDATGASAKSPSIKLRRQGDTLRIVGTIDDEEFDGLNDCSSMWQVTGSYFAAGKDAASDKADTAFIAPTFDCTRPETATDEEICADPDLADNDQRLNRAWKALQPRLDEATRRALIDDQRNWVKSQTEQFPEFLHPAWNKQSSQVHFTVDARDHVNGLQRERLALLEGFDDKRSGLAGVWLAYNAIIKVTVEKDGALKAAGWKWDQGDWKAGCDYEMTGKVTGGAFRSDEQRKNPDTLERDHAMLIVNRQDDAFARKRTGKDGTEDSADEAKCKRRLDNSSTARLFPARPSPDIDSFKGSIR</sequence>
<feature type="domain" description="Lysozyme inhibitor LprI-like N-terminal" evidence="3">
    <location>
        <begin position="282"/>
        <end position="340"/>
    </location>
</feature>
<reference evidence="4" key="1">
    <citation type="submission" date="2020-06" db="EMBL/GenBank/DDBJ databases">
        <title>Whole Genome Sequence of Bradyrhizobium sp. Strain 66S1MB.</title>
        <authorList>
            <person name="Bromfield E."/>
            <person name="Cloutier S."/>
        </authorList>
    </citation>
    <scope>NUCLEOTIDE SEQUENCE</scope>
    <source>
        <strain evidence="4">66S1MB</strain>
    </source>
</reference>
<dbReference type="AlphaFoldDB" id="A0A973WLM6"/>
<keyword evidence="2" id="KW-0732">Signal</keyword>
<evidence type="ECO:0000256" key="2">
    <source>
        <dbReference type="SAM" id="SignalP"/>
    </source>
</evidence>
<feature type="region of interest" description="Disordered" evidence="1">
    <location>
        <begin position="465"/>
        <end position="484"/>
    </location>
</feature>
<gene>
    <name evidence="4" type="ORF">HU230_07740</name>
</gene>